<keyword evidence="1" id="KW-0472">Membrane</keyword>
<protein>
    <submittedName>
        <fullName evidence="2">Inner membrane protein</fullName>
    </submittedName>
</protein>
<evidence type="ECO:0000256" key="1">
    <source>
        <dbReference type="SAM" id="Phobius"/>
    </source>
</evidence>
<organism evidence="2 3">
    <name type="scientific">Ornithinimicrobium humiphilum</name>
    <dbReference type="NCBI Taxonomy" id="125288"/>
    <lineage>
        <taxon>Bacteria</taxon>
        <taxon>Bacillati</taxon>
        <taxon>Actinomycetota</taxon>
        <taxon>Actinomycetes</taxon>
        <taxon>Micrococcales</taxon>
        <taxon>Ornithinimicrobiaceae</taxon>
        <taxon>Ornithinimicrobium</taxon>
    </lineage>
</organism>
<reference evidence="2 3" key="1">
    <citation type="submission" date="2019-06" db="EMBL/GenBank/DDBJ databases">
        <title>Sequencing the genomes of 1000 actinobacteria strains.</title>
        <authorList>
            <person name="Klenk H.-P."/>
        </authorList>
    </citation>
    <scope>NUCLEOTIDE SEQUENCE [LARGE SCALE GENOMIC DNA]</scope>
    <source>
        <strain evidence="2 3">DSM 12362</strain>
    </source>
</reference>
<gene>
    <name evidence="2" type="ORF">FB476_2904</name>
</gene>
<proteinExistence type="predicted"/>
<dbReference type="Proteomes" id="UP000315133">
    <property type="component" value="Unassembled WGS sequence"/>
</dbReference>
<feature type="transmembrane region" description="Helical" evidence="1">
    <location>
        <begin position="51"/>
        <end position="69"/>
    </location>
</feature>
<dbReference type="AlphaFoldDB" id="A0A543K810"/>
<keyword evidence="1" id="KW-0812">Transmembrane</keyword>
<accession>A0A543K810</accession>
<dbReference type="EMBL" id="VFPU01000002">
    <property type="protein sequence ID" value="TQM91173.1"/>
    <property type="molecule type" value="Genomic_DNA"/>
</dbReference>
<evidence type="ECO:0000313" key="2">
    <source>
        <dbReference type="EMBL" id="TQM91173.1"/>
    </source>
</evidence>
<comment type="caution">
    <text evidence="2">The sequence shown here is derived from an EMBL/GenBank/DDBJ whole genome shotgun (WGS) entry which is preliminary data.</text>
</comment>
<dbReference type="RefSeq" id="WP_141820629.1">
    <property type="nucleotide sequence ID" value="NZ_BAAAIL010000001.1"/>
</dbReference>
<keyword evidence="1" id="KW-1133">Transmembrane helix</keyword>
<keyword evidence="3" id="KW-1185">Reference proteome</keyword>
<name>A0A543K810_9MICO</name>
<dbReference type="OrthoDB" id="677174at2"/>
<sequence length="206" mass="23442">MNWIEVLGWTGSAILVVSLLQTRLLRLRLVNLVGCLVLLVYNSTVGVWPMVGLNVVLALINVVFLWRMLRTRHDDRHYAVVEVRPDDAYLRYVLDRYRDDIARTQPTFSFHPESVDASYLVMKDDATVGVVLARSAGEDTAEVLLDWVAPPYRDFSPGEFVFRDSGLFSGRGIRRVLSPAGMRNPYYGRIGFRPEGERWVLDVDPA</sequence>
<evidence type="ECO:0000313" key="3">
    <source>
        <dbReference type="Proteomes" id="UP000315133"/>
    </source>
</evidence>
<feature type="transmembrane region" description="Helical" evidence="1">
    <location>
        <begin position="6"/>
        <end position="22"/>
    </location>
</feature>